<proteinExistence type="predicted"/>
<keyword evidence="2" id="KW-0802">TPR repeat</keyword>
<keyword evidence="3" id="KW-0732">Signal</keyword>
<evidence type="ECO:0000313" key="5">
    <source>
        <dbReference type="Proteomes" id="UP000542210"/>
    </source>
</evidence>
<dbReference type="InterPro" id="IPR050498">
    <property type="entry name" value="Ycf3"/>
</dbReference>
<dbReference type="PANTHER" id="PTHR44858:SF1">
    <property type="entry name" value="UDP-N-ACETYLGLUCOSAMINE--PEPTIDE N-ACETYLGLUCOSAMINYLTRANSFERASE SPINDLY-RELATED"/>
    <property type="match status" value="1"/>
</dbReference>
<evidence type="ECO:0000313" key="4">
    <source>
        <dbReference type="EMBL" id="MBB4705569.1"/>
    </source>
</evidence>
<protein>
    <submittedName>
        <fullName evidence="4">Tetratricopeptide (TPR) repeat protein</fullName>
    </submittedName>
</protein>
<keyword evidence="1" id="KW-0677">Repeat</keyword>
<feature type="chain" id="PRO_5038533275" evidence="3">
    <location>
        <begin position="30"/>
        <end position="437"/>
    </location>
</feature>
<dbReference type="AlphaFoldDB" id="A0A7W7DEV4"/>
<dbReference type="EMBL" id="JACHND010000001">
    <property type="protein sequence ID" value="MBB4705569.1"/>
    <property type="molecule type" value="Genomic_DNA"/>
</dbReference>
<feature type="signal peptide" evidence="3">
    <location>
        <begin position="1"/>
        <end position="29"/>
    </location>
</feature>
<comment type="caution">
    <text evidence="4">The sequence shown here is derived from an EMBL/GenBank/DDBJ whole genome shotgun (WGS) entry which is preliminary data.</text>
</comment>
<dbReference type="InterPro" id="IPR019734">
    <property type="entry name" value="TPR_rpt"/>
</dbReference>
<dbReference type="SUPFAM" id="SSF48452">
    <property type="entry name" value="TPR-like"/>
    <property type="match status" value="1"/>
</dbReference>
<dbReference type="Proteomes" id="UP000542210">
    <property type="component" value="Unassembled WGS sequence"/>
</dbReference>
<dbReference type="InterPro" id="IPR011990">
    <property type="entry name" value="TPR-like_helical_dom_sf"/>
</dbReference>
<evidence type="ECO:0000256" key="2">
    <source>
        <dbReference type="ARBA" id="ARBA00022803"/>
    </source>
</evidence>
<name>A0A7W7DEV4_9ACTN</name>
<dbReference type="RefSeq" id="WP_184887374.1">
    <property type="nucleotide sequence ID" value="NZ_BOOV01000003.1"/>
</dbReference>
<dbReference type="SMART" id="SM00028">
    <property type="entry name" value="TPR"/>
    <property type="match status" value="4"/>
</dbReference>
<sequence length="437" mass="46252">MATTRLRGRVRTAAVVTAGAVGAALAVTAAATLLPPSGPRGAAAPVPVAPSYGDTPVTSAGLARTVSGLRDRLTRLPRDHQAWASLGAAYVQQARVTADPSSYAQAEAALRRAASLAPDDFAVLTGRAALAAGRHEFAEAVRLADRAVAANPYGAAAYGVLADARTQLGDYARASRAVARMMDLRPGVASFTRASYDAELRGDARRAGALLEAALHDASAPEDIAYCQHYLGELALRGGDLRRADAMYARALRAYPGFVPAMAGRARVAASRGDLERAASGYAAVVARLPLPQHVVEYGEVLERLGRSPAAAWELLRAQRELMRVNGVRDDLTWAEFEADHGSAAVAVRHARAEYARNPNLAAADALAWALHKDGRSREALRYAREATSTGWCNALLLHHRGVIEQALGRNPSPSFSRSKACNARFDPTLPALARFS</sequence>
<gene>
    <name evidence="4" type="ORF">BJ982_007113</name>
</gene>
<evidence type="ECO:0000256" key="3">
    <source>
        <dbReference type="SAM" id="SignalP"/>
    </source>
</evidence>
<keyword evidence="5" id="KW-1185">Reference proteome</keyword>
<dbReference type="Gene3D" id="1.25.40.10">
    <property type="entry name" value="Tetratricopeptide repeat domain"/>
    <property type="match status" value="2"/>
</dbReference>
<reference evidence="4 5" key="1">
    <citation type="submission" date="2020-08" db="EMBL/GenBank/DDBJ databases">
        <title>Sequencing the genomes of 1000 actinobacteria strains.</title>
        <authorList>
            <person name="Klenk H.-P."/>
        </authorList>
    </citation>
    <scope>NUCLEOTIDE SEQUENCE [LARGE SCALE GENOMIC DNA]</scope>
    <source>
        <strain evidence="4 5">DSM 45784</strain>
    </source>
</reference>
<evidence type="ECO:0000256" key="1">
    <source>
        <dbReference type="ARBA" id="ARBA00022737"/>
    </source>
</evidence>
<accession>A0A7W7DEV4</accession>
<dbReference type="PANTHER" id="PTHR44858">
    <property type="entry name" value="TETRATRICOPEPTIDE REPEAT PROTEIN 6"/>
    <property type="match status" value="1"/>
</dbReference>
<organism evidence="4 5">
    <name type="scientific">Sphaerisporangium siamense</name>
    <dbReference type="NCBI Taxonomy" id="795645"/>
    <lineage>
        <taxon>Bacteria</taxon>
        <taxon>Bacillati</taxon>
        <taxon>Actinomycetota</taxon>
        <taxon>Actinomycetes</taxon>
        <taxon>Streptosporangiales</taxon>
        <taxon>Streptosporangiaceae</taxon>
        <taxon>Sphaerisporangium</taxon>
    </lineage>
</organism>